<proteinExistence type="inferred from homology"/>
<gene>
    <name evidence="8" type="ORF">DL346_03135</name>
</gene>
<dbReference type="CDD" id="cd13127">
    <property type="entry name" value="MATE_tuaB_like"/>
    <property type="match status" value="1"/>
</dbReference>
<name>A0A328U4G2_9BACL</name>
<feature type="transmembrane region" description="Helical" evidence="7">
    <location>
        <begin position="41"/>
        <end position="67"/>
    </location>
</feature>
<dbReference type="InterPro" id="IPR050833">
    <property type="entry name" value="Poly_Biosynth_Transport"/>
</dbReference>
<evidence type="ECO:0000313" key="8">
    <source>
        <dbReference type="EMBL" id="RAP77489.1"/>
    </source>
</evidence>
<evidence type="ECO:0000256" key="3">
    <source>
        <dbReference type="ARBA" id="ARBA00022475"/>
    </source>
</evidence>
<evidence type="ECO:0000256" key="1">
    <source>
        <dbReference type="ARBA" id="ARBA00004651"/>
    </source>
</evidence>
<comment type="caution">
    <text evidence="8">The sequence shown here is derived from an EMBL/GenBank/DDBJ whole genome shotgun (WGS) entry which is preliminary data.</text>
</comment>
<dbReference type="EMBL" id="QLUW01000001">
    <property type="protein sequence ID" value="RAP77489.1"/>
    <property type="molecule type" value="Genomic_DNA"/>
</dbReference>
<keyword evidence="6 7" id="KW-0472">Membrane</keyword>
<feature type="transmembrane region" description="Helical" evidence="7">
    <location>
        <begin position="445"/>
        <end position="466"/>
    </location>
</feature>
<accession>A0A328U4G2</accession>
<protein>
    <submittedName>
        <fullName evidence="8">Lipopolysaccharide biosynthesis protein</fullName>
    </submittedName>
</protein>
<comment type="subcellular location">
    <subcellularLocation>
        <location evidence="1">Cell membrane</location>
        <topology evidence="1">Multi-pass membrane protein</topology>
    </subcellularLocation>
</comment>
<keyword evidence="9" id="KW-1185">Reference proteome</keyword>
<feature type="transmembrane region" description="Helical" evidence="7">
    <location>
        <begin position="146"/>
        <end position="164"/>
    </location>
</feature>
<evidence type="ECO:0000256" key="2">
    <source>
        <dbReference type="ARBA" id="ARBA00007430"/>
    </source>
</evidence>
<dbReference type="OrthoDB" id="9770347at2"/>
<keyword evidence="3" id="KW-1003">Cell membrane</keyword>
<sequence>MRLVDRTITSLMWMFTGTGAQTLMTVLVTAILARLLTPEQFGLVSAALLVISFTTIFSQSGIGPALIQKGDLTSLHARTAYTFSIIMGGIISALIWFLSPVIANMLNIDGVTPILRVLSISFCYQGFSIVAEAFMQKELRFREIALIRLFSYIIGYGVVGVTLAYLHFGAWALVTGHLLQTSIQALLNIILQPHPKRPSFHTKSLKELLWFGGGHTLARIGNYLALFGDKFVTARWLGPAALGLYERSYQFMVMPAVLIGTVLQQVLFPVLSQMANDHSRLLSTFKRGTSIISLVTIPISVLSVLLAPEIVHIVLGSKWSAATFPFQILAVGIYFRTSYKIADSFTRSVGAVYKRAWVQWGYALLVVVGCIGAQAWGITGISFAVLFALIINYVLMTNLSLRILSYGWRPYMAIHRSGLAAGSVTAVVGIVTSTLCRMTFHLPSIVTLVITLMLVGIVCLLMMRLFPNLFLGEEGKWLIDKLKERFGKKGISLKKESKVMGIMSKAGE</sequence>
<feature type="transmembrane region" description="Helical" evidence="7">
    <location>
        <begin position="291"/>
        <end position="313"/>
    </location>
</feature>
<evidence type="ECO:0000256" key="4">
    <source>
        <dbReference type="ARBA" id="ARBA00022692"/>
    </source>
</evidence>
<comment type="similarity">
    <text evidence="2">Belongs to the polysaccharide synthase family.</text>
</comment>
<feature type="transmembrane region" description="Helical" evidence="7">
    <location>
        <begin position="79"/>
        <end position="102"/>
    </location>
</feature>
<feature type="transmembrane region" description="Helical" evidence="7">
    <location>
        <begin position="413"/>
        <end position="433"/>
    </location>
</feature>
<keyword evidence="4 7" id="KW-0812">Transmembrane</keyword>
<keyword evidence="5 7" id="KW-1133">Transmembrane helix</keyword>
<dbReference type="PANTHER" id="PTHR30250">
    <property type="entry name" value="PST FAMILY PREDICTED COLANIC ACID TRANSPORTER"/>
    <property type="match status" value="1"/>
</dbReference>
<dbReference type="PANTHER" id="PTHR30250:SF10">
    <property type="entry name" value="LIPOPOLYSACCHARIDE BIOSYNTHESIS PROTEIN WZXC"/>
    <property type="match status" value="1"/>
</dbReference>
<feature type="transmembrane region" description="Helical" evidence="7">
    <location>
        <begin position="356"/>
        <end position="375"/>
    </location>
</feature>
<feature type="transmembrane region" description="Helical" evidence="7">
    <location>
        <begin position="248"/>
        <end position="271"/>
    </location>
</feature>
<evidence type="ECO:0000256" key="5">
    <source>
        <dbReference type="ARBA" id="ARBA00022989"/>
    </source>
</evidence>
<dbReference type="Pfam" id="PF13440">
    <property type="entry name" value="Polysacc_synt_3"/>
    <property type="match status" value="1"/>
</dbReference>
<dbReference type="Proteomes" id="UP000249260">
    <property type="component" value="Unassembled WGS sequence"/>
</dbReference>
<organism evidence="8 9">
    <name type="scientific">Paenibacillus montanisoli</name>
    <dbReference type="NCBI Taxonomy" id="2081970"/>
    <lineage>
        <taxon>Bacteria</taxon>
        <taxon>Bacillati</taxon>
        <taxon>Bacillota</taxon>
        <taxon>Bacilli</taxon>
        <taxon>Bacillales</taxon>
        <taxon>Paenibacillaceae</taxon>
        <taxon>Paenibacillus</taxon>
    </lineage>
</organism>
<feature type="transmembrane region" description="Helical" evidence="7">
    <location>
        <begin position="114"/>
        <end position="134"/>
    </location>
</feature>
<feature type="transmembrane region" description="Helical" evidence="7">
    <location>
        <begin position="12"/>
        <end position="35"/>
    </location>
</feature>
<evidence type="ECO:0000256" key="6">
    <source>
        <dbReference type="ARBA" id="ARBA00023136"/>
    </source>
</evidence>
<dbReference type="GO" id="GO:0005886">
    <property type="term" value="C:plasma membrane"/>
    <property type="evidence" value="ECO:0007669"/>
    <property type="project" value="UniProtKB-SubCell"/>
</dbReference>
<dbReference type="AlphaFoldDB" id="A0A328U4G2"/>
<evidence type="ECO:0000256" key="7">
    <source>
        <dbReference type="SAM" id="Phobius"/>
    </source>
</evidence>
<evidence type="ECO:0000313" key="9">
    <source>
        <dbReference type="Proteomes" id="UP000249260"/>
    </source>
</evidence>
<reference evidence="8 9" key="1">
    <citation type="submission" date="2018-06" db="EMBL/GenBank/DDBJ databases">
        <title>Paenibacillus montanisoli sp. nov., isolated from mountain area soil.</title>
        <authorList>
            <person name="Wu M."/>
        </authorList>
    </citation>
    <scope>NUCLEOTIDE SEQUENCE [LARGE SCALE GENOMIC DNA]</scope>
    <source>
        <strain evidence="8 9">RA17</strain>
    </source>
</reference>
<dbReference type="RefSeq" id="WP_112880612.1">
    <property type="nucleotide sequence ID" value="NZ_QLUW01000001.1"/>
</dbReference>
<feature type="transmembrane region" description="Helical" evidence="7">
    <location>
        <begin position="381"/>
        <end position="401"/>
    </location>
</feature>
<feature type="transmembrane region" description="Helical" evidence="7">
    <location>
        <begin position="319"/>
        <end position="335"/>
    </location>
</feature>